<organism evidence="1 2">
    <name type="scientific">Geoanaerobacter pelophilus</name>
    <dbReference type="NCBI Taxonomy" id="60036"/>
    <lineage>
        <taxon>Bacteria</taxon>
        <taxon>Pseudomonadati</taxon>
        <taxon>Thermodesulfobacteriota</taxon>
        <taxon>Desulfuromonadia</taxon>
        <taxon>Geobacterales</taxon>
        <taxon>Geobacteraceae</taxon>
        <taxon>Geoanaerobacter</taxon>
    </lineage>
</organism>
<reference evidence="1 2" key="1">
    <citation type="submission" date="2017-04" db="EMBL/GenBank/DDBJ databases">
        <authorList>
            <consortium name="Geobacter pelophilus Genome Sequencing"/>
            <person name="Aoyagi T."/>
            <person name="Koike H."/>
            <person name="Hori T."/>
        </authorList>
    </citation>
    <scope>NUCLEOTIDE SEQUENCE [LARGE SCALE GENOMIC DNA]</scope>
    <source>
        <strain evidence="1 2">Drf2</strain>
    </source>
</reference>
<proteinExistence type="predicted"/>
<comment type="caution">
    <text evidence="1">The sequence shown here is derived from an EMBL/GenBank/DDBJ whole genome shotgun (WGS) entry which is preliminary data.</text>
</comment>
<dbReference type="Proteomes" id="UP000194153">
    <property type="component" value="Unassembled WGS sequence"/>
</dbReference>
<protein>
    <submittedName>
        <fullName evidence="1">Uncharacterized protein</fullName>
    </submittedName>
</protein>
<reference evidence="2" key="2">
    <citation type="submission" date="2017-05" db="EMBL/GenBank/DDBJ databases">
        <title>Draft genome sequence of Geobacter pelophilus, a iron(III)-reducing bacteria.</title>
        <authorList>
            <person name="Aoyagi T."/>
            <person name="Koike H."/>
            <person name="Morita T."/>
            <person name="Sato Y."/>
            <person name="Habe H."/>
            <person name="Hori T."/>
        </authorList>
    </citation>
    <scope>NUCLEOTIDE SEQUENCE [LARGE SCALE GENOMIC DNA]</scope>
    <source>
        <strain evidence="2">Drf2</strain>
    </source>
</reference>
<gene>
    <name evidence="1" type="ORF">GPEL0_01f2615</name>
</gene>
<keyword evidence="2" id="KW-1185">Reference proteome</keyword>
<dbReference type="EMBL" id="BDQG01000001">
    <property type="protein sequence ID" value="GAW67011.1"/>
    <property type="molecule type" value="Genomic_DNA"/>
</dbReference>
<evidence type="ECO:0000313" key="2">
    <source>
        <dbReference type="Proteomes" id="UP000194153"/>
    </source>
</evidence>
<evidence type="ECO:0000313" key="1">
    <source>
        <dbReference type="EMBL" id="GAW67011.1"/>
    </source>
</evidence>
<sequence length="62" mass="6648">MVLNSAGGFKDDQLRVKGFQPASELAAGSFVVGHAELSTARQDRDLDPVFADINTDGNFDHV</sequence>
<name>A0ABQ0MIV0_9BACT</name>
<accession>A0ABQ0MIV0</accession>